<dbReference type="GO" id="GO:0006537">
    <property type="term" value="P:glutamate biosynthetic process"/>
    <property type="evidence" value="ECO:0007669"/>
    <property type="project" value="InterPro"/>
</dbReference>
<dbReference type="PANTHER" id="PTHR43819:SF1">
    <property type="entry name" value="ARCHAEAL-TYPE GLUTAMATE SYNTHASE [NADPH]"/>
    <property type="match status" value="1"/>
</dbReference>
<evidence type="ECO:0000259" key="4">
    <source>
        <dbReference type="Pfam" id="PF01645"/>
    </source>
</evidence>
<feature type="domain" description="Glutamate synthase" evidence="4">
    <location>
        <begin position="155"/>
        <end position="471"/>
    </location>
</feature>
<dbReference type="InterPro" id="IPR013785">
    <property type="entry name" value="Aldolase_TIM"/>
</dbReference>
<keyword evidence="6" id="KW-1185">Reference proteome</keyword>
<dbReference type="EMBL" id="QXTF01000004">
    <property type="protein sequence ID" value="RIX27088.1"/>
    <property type="molecule type" value="Genomic_DNA"/>
</dbReference>
<evidence type="ECO:0000256" key="2">
    <source>
        <dbReference type="PIRNR" id="PIRNR006429"/>
    </source>
</evidence>
<dbReference type="AlphaFoldDB" id="A0A418PYL3"/>
<proteinExistence type="inferred from homology"/>
<dbReference type="PIRSF" id="PIRSF500060">
    <property type="entry name" value="UCP500060"/>
    <property type="match status" value="1"/>
</dbReference>
<accession>A0A418PYL3</accession>
<dbReference type="PIRSF" id="PIRSF006429">
    <property type="entry name" value="GOGAT_lg_2"/>
    <property type="match status" value="1"/>
</dbReference>
<dbReference type="InterPro" id="IPR024188">
    <property type="entry name" value="GltB"/>
</dbReference>
<gene>
    <name evidence="5" type="ORF">D3M59_11095</name>
</gene>
<keyword evidence="3" id="KW-0472">Membrane</keyword>
<evidence type="ECO:0000256" key="1">
    <source>
        <dbReference type="ARBA" id="ARBA00009716"/>
    </source>
</evidence>
<comment type="similarity">
    <text evidence="1 2">Belongs to the glutamate synthase family.</text>
</comment>
<dbReference type="Pfam" id="PF01645">
    <property type="entry name" value="Glu_synthase"/>
    <property type="match status" value="1"/>
</dbReference>
<evidence type="ECO:0000313" key="5">
    <source>
        <dbReference type="EMBL" id="RIX27088.1"/>
    </source>
</evidence>
<reference evidence="5 6" key="1">
    <citation type="submission" date="2018-09" db="EMBL/GenBank/DDBJ databases">
        <title>Sphingomonas sp. DAC4.</title>
        <authorList>
            <person name="Seo T."/>
        </authorList>
    </citation>
    <scope>NUCLEOTIDE SEQUENCE [LARGE SCALE GENOMIC DNA]</scope>
    <source>
        <strain evidence="5 6">DAC4</strain>
    </source>
</reference>
<dbReference type="CDD" id="cd02808">
    <property type="entry name" value="GltS_FMN"/>
    <property type="match status" value="1"/>
</dbReference>
<comment type="caution">
    <text evidence="5">The sequence shown here is derived from an EMBL/GenBank/DDBJ whole genome shotgun (WGS) entry which is preliminary data.</text>
</comment>
<dbReference type="FunFam" id="3.20.20.70:FF:000156">
    <property type="entry name" value="Glutamate synthase domain protein"/>
    <property type="match status" value="1"/>
</dbReference>
<sequence>MVFTRYTTLILSAVTAIVAGYYLPDLWAVPIFALSASLTAIGIYDLFQPVHSVRRNYPILGHLRWFFEEIRPEIRQYLIEGDQEKTPFSRSQRSLVYARSKNESSERAFGTLLDVYENGYEFIAHSTRPAPVADPQTFKLLVGGNDCRHPYSASIFNISAMSFGALSANAILALNKGAKMGGFAHDTGEGSISPYHRENGGDLIWEIGSGYFGCRTADGNFDPIRFAEQASDPQVKMIEIKLSQGAKPGHGGILPAEKISEEISVTRGVPMGEDCISPARHRAFSTPLEFVQFIQRLRELSKGKPIGFKLCVGQPWEFMGIVKAMRETGIFPDFIVVDGAEGGTGATPLEFADHLGMPMRESLLFVHNTLVGAGIRGKVKVGAAGKIVSAFDIAAVMALGADWTNAGRGFMFALGCIQSLSCHTNRCPVGVATQDPIRQRALVVPDKAERVYNFHRNTLRALADMIAAAGLEHPSQIGPHHLVRRVSLTEIRLFSQLHIFLDDGELLFGNQTRDFYSNAWKLARADSFSLAA</sequence>
<dbReference type="RefSeq" id="WP_119533743.1">
    <property type="nucleotide sequence ID" value="NZ_QXTF01000004.1"/>
</dbReference>
<dbReference type="Gene3D" id="3.20.20.70">
    <property type="entry name" value="Aldolase class I"/>
    <property type="match status" value="1"/>
</dbReference>
<dbReference type="SUPFAM" id="SSF51395">
    <property type="entry name" value="FMN-linked oxidoreductases"/>
    <property type="match status" value="1"/>
</dbReference>
<organism evidence="5 6">
    <name type="scientific">Sphingomonas edaphi</name>
    <dbReference type="NCBI Taxonomy" id="2315689"/>
    <lineage>
        <taxon>Bacteria</taxon>
        <taxon>Pseudomonadati</taxon>
        <taxon>Pseudomonadota</taxon>
        <taxon>Alphaproteobacteria</taxon>
        <taxon>Sphingomonadales</taxon>
        <taxon>Sphingomonadaceae</taxon>
        <taxon>Sphingomonas</taxon>
    </lineage>
</organism>
<dbReference type="GO" id="GO:0015930">
    <property type="term" value="F:glutamate synthase activity"/>
    <property type="evidence" value="ECO:0007669"/>
    <property type="project" value="InterPro"/>
</dbReference>
<dbReference type="Proteomes" id="UP000285023">
    <property type="component" value="Unassembled WGS sequence"/>
</dbReference>
<protein>
    <submittedName>
        <fullName evidence="5">FMN-binding glutamate synthase family protein</fullName>
    </submittedName>
</protein>
<dbReference type="OrthoDB" id="9758182at2"/>
<keyword evidence="3" id="KW-0812">Transmembrane</keyword>
<dbReference type="InterPro" id="IPR002932">
    <property type="entry name" value="Glu_synthdom"/>
</dbReference>
<feature type="transmembrane region" description="Helical" evidence="3">
    <location>
        <begin position="7"/>
        <end position="23"/>
    </location>
</feature>
<dbReference type="InterPro" id="IPR027283">
    <property type="entry name" value="YerD"/>
</dbReference>
<name>A0A418PYL3_9SPHN</name>
<dbReference type="PANTHER" id="PTHR43819">
    <property type="entry name" value="ARCHAEAL-TYPE GLUTAMATE SYNTHASE [NADPH]"/>
    <property type="match status" value="1"/>
</dbReference>
<evidence type="ECO:0000256" key="3">
    <source>
        <dbReference type="SAM" id="Phobius"/>
    </source>
</evidence>
<keyword evidence="3" id="KW-1133">Transmembrane helix</keyword>
<evidence type="ECO:0000313" key="6">
    <source>
        <dbReference type="Proteomes" id="UP000285023"/>
    </source>
</evidence>